<dbReference type="Proteomes" id="UP001165960">
    <property type="component" value="Unassembled WGS sequence"/>
</dbReference>
<evidence type="ECO:0000313" key="1">
    <source>
        <dbReference type="EMBL" id="KAJ9076900.1"/>
    </source>
</evidence>
<reference evidence="1" key="1">
    <citation type="submission" date="2022-04" db="EMBL/GenBank/DDBJ databases">
        <title>Genome of the entomopathogenic fungus Entomophthora muscae.</title>
        <authorList>
            <person name="Elya C."/>
            <person name="Lovett B.R."/>
            <person name="Lee E."/>
            <person name="Macias A.M."/>
            <person name="Hajek A.E."/>
            <person name="De Bivort B.L."/>
            <person name="Kasson M.T."/>
            <person name="De Fine Licht H.H."/>
            <person name="Stajich J.E."/>
        </authorList>
    </citation>
    <scope>NUCLEOTIDE SEQUENCE</scope>
    <source>
        <strain evidence="1">Berkeley</strain>
    </source>
</reference>
<evidence type="ECO:0000313" key="2">
    <source>
        <dbReference type="Proteomes" id="UP001165960"/>
    </source>
</evidence>
<protein>
    <submittedName>
        <fullName evidence="1">Uncharacterized protein</fullName>
    </submittedName>
</protein>
<proteinExistence type="predicted"/>
<keyword evidence="2" id="KW-1185">Reference proteome</keyword>
<comment type="caution">
    <text evidence="1">The sequence shown here is derived from an EMBL/GenBank/DDBJ whole genome shotgun (WGS) entry which is preliminary data.</text>
</comment>
<feature type="non-terminal residue" evidence="1">
    <location>
        <position position="1"/>
    </location>
</feature>
<dbReference type="EMBL" id="QTSX02002237">
    <property type="protein sequence ID" value="KAJ9076900.1"/>
    <property type="molecule type" value="Genomic_DNA"/>
</dbReference>
<accession>A0ACC2TQ90</accession>
<name>A0ACC2TQ90_9FUNG</name>
<organism evidence="1 2">
    <name type="scientific">Entomophthora muscae</name>
    <dbReference type="NCBI Taxonomy" id="34485"/>
    <lineage>
        <taxon>Eukaryota</taxon>
        <taxon>Fungi</taxon>
        <taxon>Fungi incertae sedis</taxon>
        <taxon>Zoopagomycota</taxon>
        <taxon>Entomophthoromycotina</taxon>
        <taxon>Entomophthoromycetes</taxon>
        <taxon>Entomophthorales</taxon>
        <taxon>Entomophthoraceae</taxon>
        <taxon>Entomophthora</taxon>
    </lineage>
</organism>
<sequence length="179" mass="19888">ASTLILLLVFPLKPATRGISYSTPGTQKNQHGSCTFHLRGKAPHKSGASSLTSEAYSQGFLPRNLQDGIWSITYQPEAWRSSYEAMHAPCHQWRVDIAHQLSPLIQVLPLGDYTSSPRKLGVTRTETCYGTQLQLPQKKKYSPLGENELPLNTFLESNNSTASLLIQTCTPTRFKLSLE</sequence>
<gene>
    <name evidence="1" type="ORF">DSO57_1021875</name>
</gene>